<comment type="subcellular location">
    <subcellularLocation>
        <location evidence="1">Endoplasmic reticulum membrane</location>
        <topology evidence="1">Peripheral membrane protein</topology>
    </subcellularLocation>
</comment>
<comment type="caution">
    <text evidence="9">The sequence shown here is derived from an EMBL/GenBank/DDBJ whole genome shotgun (WGS) entry which is preliminary data.</text>
</comment>
<sequence length="262" mass="29297">MDAFNRLTGHQETGEAATSRPANFPEPPPIPENDHQLSHRASRASLPLNRQQSRRSVYSSKTNRTNRANDNAPGSEQASSVRRSGETGHTDGTEDDFEWGPNHPCFPHPNPHCSPTSEEAKHTRVIRVRRDWLSTGDLYPSYANLYPEILDPLVSESDFRFLISNLNSRIEQAYSPFTFRAFIDFLLGVLTGFLWDDTGFSGAKTGQKALERFVDNWNAQKAKEKQQVKLVQPRRTGFMALDFIIPDPGIDLASDEGGPDAG</sequence>
<reference evidence="9 10" key="1">
    <citation type="journal article" date="2020" name="Microbiol. Resour. Announc.">
        <title>Draft Genome Sequence of a Cladosporium Species Isolated from the Mesophotic Ascidian Didemnum maculosum.</title>
        <authorList>
            <person name="Gioti A."/>
            <person name="Siaperas R."/>
            <person name="Nikolaivits E."/>
            <person name="Le Goff G."/>
            <person name="Ouazzani J."/>
            <person name="Kotoulas G."/>
            <person name="Topakas E."/>
        </authorList>
    </citation>
    <scope>NUCLEOTIDE SEQUENCE [LARGE SCALE GENOMIC DNA]</scope>
    <source>
        <strain evidence="9 10">TM138-S3</strain>
    </source>
</reference>
<dbReference type="Proteomes" id="UP000803884">
    <property type="component" value="Unassembled WGS sequence"/>
</dbReference>
<feature type="region of interest" description="Disordered" evidence="7">
    <location>
        <begin position="1"/>
        <end position="118"/>
    </location>
</feature>
<dbReference type="RefSeq" id="XP_069225775.1">
    <property type="nucleotide sequence ID" value="XM_069377360.1"/>
</dbReference>
<dbReference type="InterPro" id="IPR019383">
    <property type="entry name" value="Golgin_A_7/ERF4"/>
</dbReference>
<evidence type="ECO:0000256" key="3">
    <source>
        <dbReference type="ARBA" id="ARBA00011396"/>
    </source>
</evidence>
<feature type="compositionally biased region" description="Basic and acidic residues" evidence="7">
    <location>
        <begin position="83"/>
        <end position="92"/>
    </location>
</feature>
<accession>A0AB34KC25</accession>
<dbReference type="PANTHER" id="PTHR13254:SF0">
    <property type="entry name" value="GOLGIN SUBFAMILY A MEMBER 7_ERF4 DOMAIN-CONTAINING PROTEIN"/>
    <property type="match status" value="1"/>
</dbReference>
<evidence type="ECO:0000256" key="4">
    <source>
        <dbReference type="ARBA" id="ARBA00018463"/>
    </source>
</evidence>
<dbReference type="InterPro" id="IPR051371">
    <property type="entry name" value="Ras_palmitoyltransferase"/>
</dbReference>
<comment type="subunit">
    <text evidence="3">Interacts with ERF2.</text>
</comment>
<dbReference type="AlphaFoldDB" id="A0AB34KC25"/>
<evidence type="ECO:0000256" key="1">
    <source>
        <dbReference type="ARBA" id="ARBA00004406"/>
    </source>
</evidence>
<keyword evidence="10" id="KW-1185">Reference proteome</keyword>
<dbReference type="GeneID" id="96010198"/>
<evidence type="ECO:0000256" key="7">
    <source>
        <dbReference type="SAM" id="MobiDB-lite"/>
    </source>
</evidence>
<dbReference type="GO" id="GO:0006612">
    <property type="term" value="P:protein targeting to membrane"/>
    <property type="evidence" value="ECO:0007669"/>
    <property type="project" value="TreeGrafter"/>
</dbReference>
<evidence type="ECO:0000313" key="9">
    <source>
        <dbReference type="EMBL" id="KAL1582668.1"/>
    </source>
</evidence>
<organism evidence="9 10">
    <name type="scientific">Cladosporium halotolerans</name>
    <dbReference type="NCBI Taxonomy" id="1052096"/>
    <lineage>
        <taxon>Eukaryota</taxon>
        <taxon>Fungi</taxon>
        <taxon>Dikarya</taxon>
        <taxon>Ascomycota</taxon>
        <taxon>Pezizomycotina</taxon>
        <taxon>Dothideomycetes</taxon>
        <taxon>Dothideomycetidae</taxon>
        <taxon>Cladosporiales</taxon>
        <taxon>Cladosporiaceae</taxon>
        <taxon>Cladosporium</taxon>
    </lineage>
</organism>
<protein>
    <recommendedName>
        <fullName evidence="4">Ras modification protein ERF4</fullName>
    </recommendedName>
</protein>
<feature type="compositionally biased region" description="Polar residues" evidence="7">
    <location>
        <begin position="48"/>
        <end position="82"/>
    </location>
</feature>
<keyword evidence="5" id="KW-0256">Endoplasmic reticulum</keyword>
<evidence type="ECO:0000256" key="5">
    <source>
        <dbReference type="ARBA" id="ARBA00022824"/>
    </source>
</evidence>
<dbReference type="EMBL" id="JAAQHG020000046">
    <property type="protein sequence ID" value="KAL1582668.1"/>
    <property type="molecule type" value="Genomic_DNA"/>
</dbReference>
<evidence type="ECO:0000256" key="2">
    <source>
        <dbReference type="ARBA" id="ARBA00007732"/>
    </source>
</evidence>
<dbReference type="GO" id="GO:0031211">
    <property type="term" value="C:endoplasmic reticulum palmitoyltransferase complex"/>
    <property type="evidence" value="ECO:0007669"/>
    <property type="project" value="TreeGrafter"/>
</dbReference>
<dbReference type="PANTHER" id="PTHR13254">
    <property type="entry name" value="GOLGI AUTOANTIGEN, GOLGIN SUBFAMILY A, 7"/>
    <property type="match status" value="1"/>
</dbReference>
<keyword evidence="6" id="KW-0472">Membrane</keyword>
<feature type="domain" description="Golgin subfamily A member 7/ERF4" evidence="8">
    <location>
        <begin position="125"/>
        <end position="242"/>
    </location>
</feature>
<gene>
    <name evidence="9" type="ORF">WHR41_08756</name>
</gene>
<evidence type="ECO:0000259" key="8">
    <source>
        <dbReference type="Pfam" id="PF10256"/>
    </source>
</evidence>
<comment type="similarity">
    <text evidence="2">Belongs to the ERF4 family.</text>
</comment>
<proteinExistence type="inferred from homology"/>
<dbReference type="Pfam" id="PF10256">
    <property type="entry name" value="Erf4"/>
    <property type="match status" value="1"/>
</dbReference>
<dbReference type="GO" id="GO:0005789">
    <property type="term" value="C:endoplasmic reticulum membrane"/>
    <property type="evidence" value="ECO:0007669"/>
    <property type="project" value="UniProtKB-SubCell"/>
</dbReference>
<evidence type="ECO:0000313" key="10">
    <source>
        <dbReference type="Proteomes" id="UP000803884"/>
    </source>
</evidence>
<evidence type="ECO:0000256" key="6">
    <source>
        <dbReference type="ARBA" id="ARBA00023136"/>
    </source>
</evidence>
<name>A0AB34KC25_9PEZI</name>